<gene>
    <name evidence="1" type="ORF">CathTA2_2081</name>
</gene>
<proteinExistence type="predicted"/>
<comment type="caution">
    <text evidence="1">The sequence shown here is derived from an EMBL/GenBank/DDBJ whole genome shotgun (WGS) entry which is preliminary data.</text>
</comment>
<reference evidence="1 2" key="1">
    <citation type="journal article" date="2011" name="J. Bacteriol.">
        <title>Draft genome sequence of the thermoalkaliphilic Caldalkalibacillus thermarum strain TA2.A1.</title>
        <authorList>
            <person name="Kalamorz F."/>
            <person name="Keis S."/>
            <person name="McMillan D.G."/>
            <person name="Olsson K."/>
            <person name="Stanton J.A."/>
            <person name="Stockwell P."/>
            <person name="Black M.A."/>
            <person name="Klingeman D.M."/>
            <person name="Land M.L."/>
            <person name="Han C.S."/>
            <person name="Martin S.L."/>
            <person name="Becher S.A."/>
            <person name="Peddie C.J."/>
            <person name="Morgan H.W."/>
            <person name="Matthies D."/>
            <person name="Preiss L."/>
            <person name="Meier T."/>
            <person name="Brown S.D."/>
            <person name="Cook G.M."/>
        </authorList>
    </citation>
    <scope>NUCLEOTIDE SEQUENCE [LARGE SCALE GENOMIC DNA]</scope>
    <source>
        <strain evidence="1 2">TA2.A1</strain>
    </source>
</reference>
<dbReference type="EMBL" id="AFCE01000150">
    <property type="protein sequence ID" value="EGL82362.1"/>
    <property type="molecule type" value="Genomic_DNA"/>
</dbReference>
<sequence>MWSAASVTAKVLSIKTPLVPTAMVKDFIFAKPAWEMGPSIKKVINVLAAEFTDCQTC</sequence>
<evidence type="ECO:0000313" key="2">
    <source>
        <dbReference type="Proteomes" id="UP000010716"/>
    </source>
</evidence>
<evidence type="ECO:0000313" key="1">
    <source>
        <dbReference type="EMBL" id="EGL82362.1"/>
    </source>
</evidence>
<dbReference type="AlphaFoldDB" id="F5L8C9"/>
<dbReference type="Proteomes" id="UP000010716">
    <property type="component" value="Unassembled WGS sequence"/>
</dbReference>
<name>F5L8C9_CALTT</name>
<organism evidence="1 2">
    <name type="scientific">Caldalkalibacillus thermarum (strain TA2.A1)</name>
    <dbReference type="NCBI Taxonomy" id="986075"/>
    <lineage>
        <taxon>Bacteria</taxon>
        <taxon>Bacillati</taxon>
        <taxon>Bacillota</taxon>
        <taxon>Bacilli</taxon>
        <taxon>Bacillales</taxon>
        <taxon>Bacillaceae</taxon>
        <taxon>Caldalkalibacillus</taxon>
    </lineage>
</organism>
<accession>F5L8C9</accession>
<protein>
    <submittedName>
        <fullName evidence="1">Uncharacterized protein</fullName>
    </submittedName>
</protein>